<dbReference type="EMBL" id="NEDP02076562">
    <property type="protein sequence ID" value="OWF36581.1"/>
    <property type="molecule type" value="Genomic_DNA"/>
</dbReference>
<feature type="region of interest" description="Disordered" evidence="2">
    <location>
        <begin position="419"/>
        <end position="459"/>
    </location>
</feature>
<dbReference type="PANTHER" id="PTHR20875">
    <property type="entry name" value="EF-HAND CALCIUM-BINDING DOMAIN-CONTAINING PROTEIN 6-RELATED"/>
    <property type="match status" value="1"/>
</dbReference>
<organism evidence="4 5">
    <name type="scientific">Mizuhopecten yessoensis</name>
    <name type="common">Japanese scallop</name>
    <name type="synonym">Patinopecten yessoensis</name>
    <dbReference type="NCBI Taxonomy" id="6573"/>
    <lineage>
        <taxon>Eukaryota</taxon>
        <taxon>Metazoa</taxon>
        <taxon>Spiralia</taxon>
        <taxon>Lophotrochozoa</taxon>
        <taxon>Mollusca</taxon>
        <taxon>Bivalvia</taxon>
        <taxon>Autobranchia</taxon>
        <taxon>Pteriomorphia</taxon>
        <taxon>Pectinida</taxon>
        <taxon>Pectinoidea</taxon>
        <taxon>Pectinidae</taxon>
        <taxon>Mizuhopecten</taxon>
    </lineage>
</organism>
<dbReference type="Gene3D" id="1.10.238.10">
    <property type="entry name" value="EF-hand"/>
    <property type="match status" value="6"/>
</dbReference>
<dbReference type="STRING" id="6573.A0A210PJB2"/>
<protein>
    <submittedName>
        <fullName evidence="4">EF-hand calcium-binding domain-containing protein 6</fullName>
    </submittedName>
</protein>
<dbReference type="InterPro" id="IPR002048">
    <property type="entry name" value="EF_hand_dom"/>
</dbReference>
<keyword evidence="5" id="KW-1185">Reference proteome</keyword>
<feature type="domain" description="EF-hand" evidence="3">
    <location>
        <begin position="541"/>
        <end position="576"/>
    </location>
</feature>
<evidence type="ECO:0000259" key="3">
    <source>
        <dbReference type="PROSITE" id="PS50222"/>
    </source>
</evidence>
<evidence type="ECO:0000313" key="5">
    <source>
        <dbReference type="Proteomes" id="UP000242188"/>
    </source>
</evidence>
<dbReference type="AlphaFoldDB" id="A0A210PJB2"/>
<name>A0A210PJB2_MIZYE</name>
<dbReference type="InterPro" id="IPR011992">
    <property type="entry name" value="EF-hand-dom_pair"/>
</dbReference>
<comment type="caution">
    <text evidence="4">The sequence shown here is derived from an EMBL/GenBank/DDBJ whole genome shotgun (WGS) entry which is preliminary data.</text>
</comment>
<dbReference type="CDD" id="cd00051">
    <property type="entry name" value="EFh"/>
    <property type="match status" value="2"/>
</dbReference>
<dbReference type="InterPro" id="IPR052603">
    <property type="entry name" value="EFCB6"/>
</dbReference>
<gene>
    <name evidence="4" type="ORF">KP79_PYT06889</name>
</gene>
<feature type="compositionally biased region" description="Low complexity" evidence="2">
    <location>
        <begin position="909"/>
        <end position="918"/>
    </location>
</feature>
<dbReference type="PROSITE" id="PS00018">
    <property type="entry name" value="EF_HAND_1"/>
    <property type="match status" value="1"/>
</dbReference>
<sequence>MASGVAAVPRVPGSPHKGMKTPNLPVIEHPMSKLGNKGDLNIRGSSSMGQRKDNGHGLNLDFGPKISTNGPSAPVSRGRDVGNPSLYKSAPDRIIQWPPVCDYTAPFTYRRSAAERAGLIPQSHKEEISKRMTDVILPPIENLGEDEYGKSKPSFKLPSLDQIMDLVEDRSKDHLIGPKAATSRGKKSEHSRSQFEVADMVKDKLNTGHNGLRNLFRSNDPTGQGNVTREALLRIIYTVCGYISTDQFNKFLKKIGLEGREPISFDLFVSCFKENEAVKKEWVSPVQRSLTDRGNRKKNPEESLKNTDMLVEDPYFSAPFSDDMFRQKIKTIDDARLVFPAACFELNGMIVPPQLREAYAQLGIYMVNRDFDTLWKRYDKEGTGAIFTHRFLKRIGVDTGRPKSLTARDLPMRYQKLKEEVKSRPRSEAMGVNPKNEVNSLTETNANEPQDKPASAENKINVEVFMTTDIQEQAASRKDDLYTTTQTDEKPVDSAPDKPTKETKTTETPLSTPQSKVRIPKRRKSVKLDNVVDCLHYRFEESYNAMMTAFQLFDYLSDNYISRIDFRRCLQEFGFNVTVTELDNFLARIGIRSIRGQLNYKEFLAKFQSKAENSITNRTVTNQYHMFQTDTLPGSQGGLTAEELEAKLVEYFHGDFIKLISYFRSCDKYNLSVITPHEFRCGIERRLGYQISEKQWDQLHSDVGQDGDGLIPYHKFLQMFDVIPGSWNRRMEDGMAVVQVSGNDMSHVPELDKLREKAKVHMVPHEVEKPKSDVRTVEDIQLLLDDLFNTKFHTFDKHFKEMDRKMTGRMSKWQFGALVKLCGLTLTQPEMDKMWLSLNVADDGMYSYNSLLKNFVNLKSTTAERKEIVTQSDNTKELIEEAKRVQRERREKRKAKQQEVAKPPQSRGPPSRTASAASFPPPPPSAPASIMSTKSVRTKELLVKVKENVINNWEGLKSVFKFIDRNGFANITMKEMLDIMDSMNFCLTSDEKKELCQRFDLQRNGRFHYLEFMKCYSQRPENSERAKSFVYSKHTHTLTKKQRNGSTITVARVLSEMRDKLMAENSNLRRAFKKLDISRNGYLSVGDFRRALKSCNVEVSNEDFYHLMSEFDCNLTGRISYDNFLGTFIDV</sequence>
<keyword evidence="1" id="KW-0106">Calcium</keyword>
<dbReference type="PROSITE" id="PS50222">
    <property type="entry name" value="EF_HAND_2"/>
    <property type="match status" value="2"/>
</dbReference>
<evidence type="ECO:0000256" key="2">
    <source>
        <dbReference type="SAM" id="MobiDB-lite"/>
    </source>
</evidence>
<feature type="compositionally biased region" description="Basic and acidic residues" evidence="2">
    <location>
        <begin position="475"/>
        <end position="505"/>
    </location>
</feature>
<feature type="compositionally biased region" description="Polar residues" evidence="2">
    <location>
        <begin position="436"/>
        <end position="448"/>
    </location>
</feature>
<dbReference type="Pfam" id="PF13499">
    <property type="entry name" value="EF-hand_7"/>
    <property type="match status" value="1"/>
</dbReference>
<feature type="region of interest" description="Disordered" evidence="2">
    <location>
        <begin position="1"/>
        <end position="35"/>
    </location>
</feature>
<dbReference type="PANTHER" id="PTHR20875:SF5">
    <property type="entry name" value="EF-HAND DOMAIN-CONTAINING PROTEIN"/>
    <property type="match status" value="1"/>
</dbReference>
<dbReference type="InterPro" id="IPR018247">
    <property type="entry name" value="EF_Hand_1_Ca_BS"/>
</dbReference>
<dbReference type="SUPFAM" id="SSF47473">
    <property type="entry name" value="EF-hand"/>
    <property type="match status" value="4"/>
</dbReference>
<accession>A0A210PJB2</accession>
<feature type="region of interest" description="Disordered" evidence="2">
    <location>
        <begin position="474"/>
        <end position="520"/>
    </location>
</feature>
<dbReference type="Proteomes" id="UP000242188">
    <property type="component" value="Unassembled WGS sequence"/>
</dbReference>
<evidence type="ECO:0000256" key="1">
    <source>
        <dbReference type="ARBA" id="ARBA00022837"/>
    </source>
</evidence>
<dbReference type="SMART" id="SM00054">
    <property type="entry name" value="EFh"/>
    <property type="match status" value="6"/>
</dbReference>
<dbReference type="GO" id="GO:0005509">
    <property type="term" value="F:calcium ion binding"/>
    <property type="evidence" value="ECO:0007669"/>
    <property type="project" value="InterPro"/>
</dbReference>
<reference evidence="4 5" key="1">
    <citation type="journal article" date="2017" name="Nat. Ecol. Evol.">
        <title>Scallop genome provides insights into evolution of bilaterian karyotype and development.</title>
        <authorList>
            <person name="Wang S."/>
            <person name="Zhang J."/>
            <person name="Jiao W."/>
            <person name="Li J."/>
            <person name="Xun X."/>
            <person name="Sun Y."/>
            <person name="Guo X."/>
            <person name="Huan P."/>
            <person name="Dong B."/>
            <person name="Zhang L."/>
            <person name="Hu X."/>
            <person name="Sun X."/>
            <person name="Wang J."/>
            <person name="Zhao C."/>
            <person name="Wang Y."/>
            <person name="Wang D."/>
            <person name="Huang X."/>
            <person name="Wang R."/>
            <person name="Lv J."/>
            <person name="Li Y."/>
            <person name="Zhang Z."/>
            <person name="Liu B."/>
            <person name="Lu W."/>
            <person name="Hui Y."/>
            <person name="Liang J."/>
            <person name="Zhou Z."/>
            <person name="Hou R."/>
            <person name="Li X."/>
            <person name="Liu Y."/>
            <person name="Li H."/>
            <person name="Ning X."/>
            <person name="Lin Y."/>
            <person name="Zhao L."/>
            <person name="Xing Q."/>
            <person name="Dou J."/>
            <person name="Li Y."/>
            <person name="Mao J."/>
            <person name="Guo H."/>
            <person name="Dou H."/>
            <person name="Li T."/>
            <person name="Mu C."/>
            <person name="Jiang W."/>
            <person name="Fu Q."/>
            <person name="Fu X."/>
            <person name="Miao Y."/>
            <person name="Liu J."/>
            <person name="Yu Q."/>
            <person name="Li R."/>
            <person name="Liao H."/>
            <person name="Li X."/>
            <person name="Kong Y."/>
            <person name="Jiang Z."/>
            <person name="Chourrout D."/>
            <person name="Li R."/>
            <person name="Bao Z."/>
        </authorList>
    </citation>
    <scope>NUCLEOTIDE SEQUENCE [LARGE SCALE GENOMIC DNA]</scope>
    <source>
        <strain evidence="4 5">PY_sf001</strain>
    </source>
</reference>
<feature type="domain" description="EF-hand" evidence="3">
    <location>
        <begin position="1063"/>
        <end position="1098"/>
    </location>
</feature>
<evidence type="ECO:0000313" key="4">
    <source>
        <dbReference type="EMBL" id="OWF36581.1"/>
    </source>
</evidence>
<feature type="region of interest" description="Disordered" evidence="2">
    <location>
        <begin position="174"/>
        <end position="193"/>
    </location>
</feature>
<feature type="region of interest" description="Disordered" evidence="2">
    <location>
        <begin position="885"/>
        <end position="932"/>
    </location>
</feature>
<dbReference type="OrthoDB" id="26525at2759"/>
<proteinExistence type="predicted"/>